<evidence type="ECO:0000313" key="10">
    <source>
        <dbReference type="EMBL" id="CDO77576.1"/>
    </source>
</evidence>
<evidence type="ECO:0000256" key="6">
    <source>
        <dbReference type="ARBA" id="ARBA00022801"/>
    </source>
</evidence>
<keyword evidence="4" id="KW-0540">Nuclease</keyword>
<sequence length="262" mass="30149">MLLAFSSPPFYTTYVRLPEEDEPIPTPIYNDPRYHPFFDHALGAADGSHIVTALPLDERSASRNRKGGISQNRHRRLPSTDSTVFQMARQADFRVPGDRYYLADAGYGFVDVLLVPYRGVRYHLAEWGRAGLKPVNKEELFNLRHAKLRNAIERIFGILKKRFPILRAGCEYDMKYQVRLPPALCALHNFIRIYDPSEIQDFQDVQGDPDRAPQTGELAEGPATRAERSRADSRRDYIAQTMWESYQGWLRQAEAGEDEQME</sequence>
<evidence type="ECO:0000256" key="7">
    <source>
        <dbReference type="ARBA" id="ARBA00023242"/>
    </source>
</evidence>
<evidence type="ECO:0000259" key="9">
    <source>
        <dbReference type="Pfam" id="PF13359"/>
    </source>
</evidence>
<dbReference type="HOGENOM" id="CLU_040082_0_3_1"/>
<keyword evidence="11" id="KW-1185">Reference proteome</keyword>
<dbReference type="Pfam" id="PF13359">
    <property type="entry name" value="DDE_Tnp_4"/>
    <property type="match status" value="1"/>
</dbReference>
<name>A0A060STU8_PYCCI</name>
<evidence type="ECO:0000313" key="11">
    <source>
        <dbReference type="Proteomes" id="UP000029665"/>
    </source>
</evidence>
<reference evidence="10" key="1">
    <citation type="submission" date="2014-01" db="EMBL/GenBank/DDBJ databases">
        <title>The genome of the white-rot fungus Pycnoporus cinnabarinus: a basidiomycete model with a versatile arsenal for lignocellulosic biomass breakdown.</title>
        <authorList>
            <person name="Levasseur A."/>
            <person name="Lomascolo A."/>
            <person name="Ruiz-Duenas F.J."/>
            <person name="Uzan E."/>
            <person name="Piumi F."/>
            <person name="Kues U."/>
            <person name="Ram A.F.J."/>
            <person name="Murat C."/>
            <person name="Haon M."/>
            <person name="Benoit I."/>
            <person name="Arfi Y."/>
            <person name="Chevret D."/>
            <person name="Drula E."/>
            <person name="Kwon M.J."/>
            <person name="Gouret P."/>
            <person name="Lesage-Meessen L."/>
            <person name="Lombard V."/>
            <person name="Mariette J."/>
            <person name="Noirot C."/>
            <person name="Park J."/>
            <person name="Patyshakuliyeva A."/>
            <person name="Wieneger R.A.B."/>
            <person name="Wosten H.A.B."/>
            <person name="Martin F."/>
            <person name="Coutinho P.M."/>
            <person name="de Vries R."/>
            <person name="Martinez A.T."/>
            <person name="Klopp C."/>
            <person name="Pontarotti P."/>
            <person name="Henrissat B."/>
            <person name="Record E."/>
        </authorList>
    </citation>
    <scope>NUCLEOTIDE SEQUENCE [LARGE SCALE GENOMIC DNA]</scope>
    <source>
        <strain evidence="10">BRFM137</strain>
    </source>
</reference>
<dbReference type="GO" id="GO:0004518">
    <property type="term" value="F:nuclease activity"/>
    <property type="evidence" value="ECO:0007669"/>
    <property type="project" value="UniProtKB-KW"/>
</dbReference>
<dbReference type="PANTHER" id="PTHR22930">
    <property type="match status" value="1"/>
</dbReference>
<organism evidence="10 11">
    <name type="scientific">Pycnoporus cinnabarinus</name>
    <name type="common">Cinnabar-red polypore</name>
    <name type="synonym">Trametes cinnabarina</name>
    <dbReference type="NCBI Taxonomy" id="5643"/>
    <lineage>
        <taxon>Eukaryota</taxon>
        <taxon>Fungi</taxon>
        <taxon>Dikarya</taxon>
        <taxon>Basidiomycota</taxon>
        <taxon>Agaricomycotina</taxon>
        <taxon>Agaricomycetes</taxon>
        <taxon>Polyporales</taxon>
        <taxon>Polyporaceae</taxon>
        <taxon>Trametes</taxon>
    </lineage>
</organism>
<dbReference type="PANTHER" id="PTHR22930:SF259">
    <property type="entry name" value="OS08G0106900 PROTEIN"/>
    <property type="match status" value="1"/>
</dbReference>
<evidence type="ECO:0000256" key="4">
    <source>
        <dbReference type="ARBA" id="ARBA00022722"/>
    </source>
</evidence>
<evidence type="ECO:0000256" key="5">
    <source>
        <dbReference type="ARBA" id="ARBA00022723"/>
    </source>
</evidence>
<comment type="cofactor">
    <cofactor evidence="1">
        <name>a divalent metal cation</name>
        <dbReference type="ChEBI" id="CHEBI:60240"/>
    </cofactor>
</comment>
<feature type="region of interest" description="Disordered" evidence="8">
    <location>
        <begin position="202"/>
        <end position="233"/>
    </location>
</feature>
<protein>
    <recommendedName>
        <fullName evidence="9">DDE Tnp4 domain-containing protein</fullName>
    </recommendedName>
</protein>
<dbReference type="InterPro" id="IPR045249">
    <property type="entry name" value="HARBI1-like"/>
</dbReference>
<comment type="similarity">
    <text evidence="3">Belongs to the HARBI1 family.</text>
</comment>
<accession>A0A060STU8</accession>
<evidence type="ECO:0000256" key="8">
    <source>
        <dbReference type="SAM" id="MobiDB-lite"/>
    </source>
</evidence>
<evidence type="ECO:0000256" key="2">
    <source>
        <dbReference type="ARBA" id="ARBA00004123"/>
    </source>
</evidence>
<evidence type="ECO:0000256" key="1">
    <source>
        <dbReference type="ARBA" id="ARBA00001968"/>
    </source>
</evidence>
<proteinExistence type="inferred from homology"/>
<feature type="domain" description="DDE Tnp4" evidence="9">
    <location>
        <begin position="81"/>
        <end position="189"/>
    </location>
</feature>
<dbReference type="STRING" id="5643.A0A060STU8"/>
<dbReference type="GO" id="GO:0005634">
    <property type="term" value="C:nucleus"/>
    <property type="evidence" value="ECO:0007669"/>
    <property type="project" value="UniProtKB-SubCell"/>
</dbReference>
<dbReference type="Proteomes" id="UP000029665">
    <property type="component" value="Unassembled WGS sequence"/>
</dbReference>
<comment type="subcellular location">
    <subcellularLocation>
        <location evidence="2">Nucleus</location>
    </subcellularLocation>
</comment>
<dbReference type="AlphaFoldDB" id="A0A060STU8"/>
<dbReference type="OMA" id="YEEMEAS"/>
<keyword evidence="6" id="KW-0378">Hydrolase</keyword>
<keyword evidence="7" id="KW-0539">Nucleus</keyword>
<evidence type="ECO:0000256" key="3">
    <source>
        <dbReference type="ARBA" id="ARBA00006958"/>
    </source>
</evidence>
<comment type="caution">
    <text evidence="10">The sequence shown here is derived from an EMBL/GenBank/DDBJ whole genome shotgun (WGS) entry which is preliminary data.</text>
</comment>
<keyword evidence="5" id="KW-0479">Metal-binding</keyword>
<gene>
    <name evidence="10" type="ORF">BN946_scf184936.g1</name>
</gene>
<dbReference type="GO" id="GO:0046872">
    <property type="term" value="F:metal ion binding"/>
    <property type="evidence" value="ECO:0007669"/>
    <property type="project" value="UniProtKB-KW"/>
</dbReference>
<dbReference type="OrthoDB" id="2751566at2759"/>
<dbReference type="InterPro" id="IPR027806">
    <property type="entry name" value="HARBI1_dom"/>
</dbReference>
<dbReference type="GO" id="GO:0016787">
    <property type="term" value="F:hydrolase activity"/>
    <property type="evidence" value="ECO:0007669"/>
    <property type="project" value="UniProtKB-KW"/>
</dbReference>
<dbReference type="EMBL" id="CCBP010000459">
    <property type="protein sequence ID" value="CDO77576.1"/>
    <property type="molecule type" value="Genomic_DNA"/>
</dbReference>